<evidence type="ECO:0000256" key="1">
    <source>
        <dbReference type="ARBA" id="ARBA00022603"/>
    </source>
</evidence>
<dbReference type="InterPro" id="IPR035248">
    <property type="entry name" value="PRMT5_C"/>
</dbReference>
<dbReference type="Pfam" id="PF17286">
    <property type="entry name" value="PRMT5_C"/>
    <property type="match status" value="1"/>
</dbReference>
<evidence type="ECO:0000259" key="5">
    <source>
        <dbReference type="Pfam" id="PF05185"/>
    </source>
</evidence>
<dbReference type="Pfam" id="PF05185">
    <property type="entry name" value="PRMT5"/>
    <property type="match status" value="1"/>
</dbReference>
<dbReference type="AlphaFoldDB" id="A0A0S4TIY0"/>
<keyword evidence="2 4" id="KW-0808">Transferase</keyword>
<evidence type="ECO:0000259" key="6">
    <source>
        <dbReference type="Pfam" id="PF17285"/>
    </source>
</evidence>
<feature type="domain" description="PRMT5 arginine-N-methyltransferase" evidence="5">
    <location>
        <begin position="305"/>
        <end position="473"/>
    </location>
</feature>
<dbReference type="Proteomes" id="UP000199752">
    <property type="component" value="Chromosome 7"/>
</dbReference>
<dbReference type="EMBL" id="LN877953">
    <property type="protein sequence ID" value="CUV07346.1"/>
    <property type="molecule type" value="Genomic_DNA"/>
</dbReference>
<evidence type="ECO:0008006" key="9">
    <source>
        <dbReference type="Google" id="ProtNLM"/>
    </source>
</evidence>
<dbReference type="GO" id="GO:0006355">
    <property type="term" value="P:regulation of DNA-templated transcription"/>
    <property type="evidence" value="ECO:0007669"/>
    <property type="project" value="TreeGrafter"/>
</dbReference>
<name>A0A0S4TIY0_CRYHO</name>
<evidence type="ECO:0000256" key="3">
    <source>
        <dbReference type="ARBA" id="ARBA00022691"/>
    </source>
</evidence>
<evidence type="ECO:0000313" key="8">
    <source>
        <dbReference type="EMBL" id="CUV07346.1"/>
    </source>
</evidence>
<keyword evidence="1 4" id="KW-0489">Methyltransferase</keyword>
<gene>
    <name evidence="8" type="ORF">CHUDEA7_3600</name>
</gene>
<dbReference type="InterPro" id="IPR035075">
    <property type="entry name" value="PRMT5"/>
</dbReference>
<dbReference type="VEuPathDB" id="CryptoDB:GY17_00003078"/>
<feature type="domain" description="PRMT5 oligomerisation" evidence="7">
    <location>
        <begin position="476"/>
        <end position="643"/>
    </location>
</feature>
<dbReference type="Gene3D" id="3.40.50.150">
    <property type="entry name" value="Vaccinia Virus protein VP39"/>
    <property type="match status" value="1"/>
</dbReference>
<dbReference type="InterPro" id="IPR025799">
    <property type="entry name" value="Arg_MeTrfase"/>
</dbReference>
<dbReference type="Gene3D" id="3.20.20.150">
    <property type="entry name" value="Divalent-metal-dependent TIM barrel enzymes"/>
    <property type="match status" value="1"/>
</dbReference>
<evidence type="ECO:0000256" key="2">
    <source>
        <dbReference type="ARBA" id="ARBA00022679"/>
    </source>
</evidence>
<dbReference type="InterPro" id="IPR029063">
    <property type="entry name" value="SAM-dependent_MTases_sf"/>
</dbReference>
<feature type="domain" description="PRMT5 TIM barrel" evidence="6">
    <location>
        <begin position="77"/>
        <end position="295"/>
    </location>
</feature>
<dbReference type="GO" id="GO:0005634">
    <property type="term" value="C:nucleus"/>
    <property type="evidence" value="ECO:0007669"/>
    <property type="project" value="TreeGrafter"/>
</dbReference>
<dbReference type="GO" id="GO:0005829">
    <property type="term" value="C:cytosol"/>
    <property type="evidence" value="ECO:0007669"/>
    <property type="project" value="TreeGrafter"/>
</dbReference>
<dbReference type="PROSITE" id="PS51678">
    <property type="entry name" value="SAM_MT_PRMT"/>
    <property type="match status" value="1"/>
</dbReference>
<dbReference type="SUPFAM" id="SSF53335">
    <property type="entry name" value="S-adenosyl-L-methionine-dependent methyltransferases"/>
    <property type="match status" value="1"/>
</dbReference>
<dbReference type="Gene3D" id="2.70.160.11">
    <property type="entry name" value="Hnrnp arginine n-methyltransferase1"/>
    <property type="match status" value="1"/>
</dbReference>
<protein>
    <recommendedName>
        <fullName evidence="9">Protein arginine N-methyltransferase</fullName>
    </recommendedName>
</protein>
<dbReference type="Pfam" id="PF17285">
    <property type="entry name" value="PRMT5_TIM"/>
    <property type="match status" value="1"/>
</dbReference>
<dbReference type="PANTHER" id="PTHR10738">
    <property type="entry name" value="PROTEIN ARGININE N-METHYLTRANSFERASE 5"/>
    <property type="match status" value="1"/>
</dbReference>
<organism evidence="8">
    <name type="scientific">Cryptosporidium hominis</name>
    <dbReference type="NCBI Taxonomy" id="237895"/>
    <lineage>
        <taxon>Eukaryota</taxon>
        <taxon>Sar</taxon>
        <taxon>Alveolata</taxon>
        <taxon>Apicomplexa</taxon>
        <taxon>Conoidasida</taxon>
        <taxon>Coccidia</taxon>
        <taxon>Eucoccidiorida</taxon>
        <taxon>Eimeriorina</taxon>
        <taxon>Cryptosporidiidae</taxon>
        <taxon>Cryptosporidium</taxon>
    </lineage>
</organism>
<dbReference type="VEuPathDB" id="CryptoDB:CHUDEA7_3600"/>
<reference evidence="8" key="1">
    <citation type="submission" date="2015-08" db="EMBL/GenBank/DDBJ databases">
        <authorList>
            <person name="Babu N.S."/>
            <person name="Beckwith C.J."/>
            <person name="Beseler K.G."/>
            <person name="Brison A."/>
            <person name="Carone J.V."/>
            <person name="Caskin T.P."/>
            <person name="Diamond M."/>
            <person name="Durham M.E."/>
            <person name="Foxe J.M."/>
            <person name="Go M."/>
            <person name="Henderson B.A."/>
            <person name="Jones I.B."/>
            <person name="McGettigan J.A."/>
            <person name="Micheletti S.J."/>
            <person name="Nasrallah M.E."/>
            <person name="Ortiz D."/>
            <person name="Piller C.R."/>
            <person name="Privatt S.R."/>
            <person name="Schneider S.L."/>
            <person name="Sharp S."/>
            <person name="Smith T.C."/>
            <person name="Stanton J.D."/>
            <person name="Ullery H.E."/>
            <person name="Wilson R.J."/>
            <person name="Serrano M.G."/>
            <person name="Buck G."/>
            <person name="Lee V."/>
            <person name="Wang Y."/>
            <person name="Carvalho R."/>
            <person name="Voegtly L."/>
            <person name="Shi R."/>
            <person name="Duckworth R."/>
            <person name="Johnson A."/>
            <person name="Loviza R."/>
            <person name="Walstead R."/>
            <person name="Shah Z."/>
            <person name="Kiflezghi M."/>
            <person name="Wade K."/>
            <person name="Ball S.L."/>
            <person name="Bradley K.W."/>
            <person name="Asai D.J."/>
            <person name="Bowman C.A."/>
            <person name="Russell D.A."/>
            <person name="Pope W.H."/>
            <person name="Jacobs-Sera D."/>
            <person name="Hendrix R.W."/>
            <person name="Hatfull G.F."/>
        </authorList>
    </citation>
    <scope>NUCLEOTIDE SEQUENCE [LARGE SCALE GENOMIC DNA]</scope>
</reference>
<keyword evidence="3 4" id="KW-0949">S-adenosyl-L-methionine</keyword>
<dbReference type="GO" id="GO:0032259">
    <property type="term" value="P:methylation"/>
    <property type="evidence" value="ECO:0007669"/>
    <property type="project" value="UniProtKB-KW"/>
</dbReference>
<dbReference type="GO" id="GO:0016274">
    <property type="term" value="F:protein-arginine N-methyltransferase activity"/>
    <property type="evidence" value="ECO:0007669"/>
    <property type="project" value="InterPro"/>
</dbReference>
<evidence type="ECO:0000259" key="7">
    <source>
        <dbReference type="Pfam" id="PF17286"/>
    </source>
</evidence>
<evidence type="ECO:0000256" key="4">
    <source>
        <dbReference type="PROSITE-ProRule" id="PRU01015"/>
    </source>
</evidence>
<proteinExistence type="predicted"/>
<dbReference type="PANTHER" id="PTHR10738:SF0">
    <property type="entry name" value="PROTEIN ARGININE N-METHYLTRANSFERASE 5"/>
    <property type="match status" value="1"/>
</dbReference>
<accession>A0A0S4TIY0</accession>
<sequence length="645" mass="74834">MFTFFLDFYLARENWYRYPSDQLIMPIRISPEIFNIGLNLSENDLNNYDNNRFGPASTEVSDSKKLKRALSDFKEIGYDFICVPVNQMVKDNNDTNFFSSKPKFLGHYEISGSDWNTGIIGRFPAEGHSNLNEARKLLDWCDFIGYHAVIISIDKLSIHFLSMISSFIGLPSTGVQIWIEIEINENNSIDEQWSEWQITNTIINASPNTKIGLSLKIDSNLSRISIEDYSRFFGEPIKCMFINYDFFESKHSSSSISEVLKHSMRAKVPISIYFNDNISSNVKPIIKNSYNNIVKFIKSFPPLSNKQKYEYNYIDVLQMPLQPLSNNLKSIEYEVFERDNIKYEKYFHAVKLFLSENNIKSEEIKVLIVGSGRGGLIKSAFNAFSYIGINSFKIMCVEKNRNAVLTLKAKMNYKDNANWEKVDIINSDIRTVQLDDKYDLIISELIGSFGDNELSPECLIFAQRFLKPSGTMIPQRYTSYLEPISCRKVWNNAVSYLKSKTLEIPFVSRLKSHYKISLEGPKEVFSFHHPTEINQEIMESKIFTTIEFTSRAESTLHGFLGYFKCDLYNEVGFSTLPSDLTNNPISWFEFFIPISNPILLKKFDKLTFNIWRKSNKDRVWYEWLVTEPSTSFIHNLNGRAYNMHL</sequence>
<dbReference type="InterPro" id="IPR035247">
    <property type="entry name" value="PRMT5_TIM"/>
</dbReference>
<dbReference type="VEuPathDB" id="CryptoDB:ChTU502y2012_407g1755"/>
<dbReference type="VEuPathDB" id="CryptoDB:Chro.70401"/>